<accession>A0ABV0RWT4</accession>
<dbReference type="Proteomes" id="UP001434883">
    <property type="component" value="Unassembled WGS sequence"/>
</dbReference>
<name>A0ABV0RWT4_9TELE</name>
<feature type="non-terminal residue" evidence="2">
    <location>
        <position position="1"/>
    </location>
</feature>
<keyword evidence="3" id="KW-1185">Reference proteome</keyword>
<evidence type="ECO:0000313" key="3">
    <source>
        <dbReference type="Proteomes" id="UP001434883"/>
    </source>
</evidence>
<evidence type="ECO:0000313" key="2">
    <source>
        <dbReference type="EMBL" id="MEQ2211958.1"/>
    </source>
</evidence>
<dbReference type="EMBL" id="JAHRIN010059297">
    <property type="protein sequence ID" value="MEQ2211958.1"/>
    <property type="molecule type" value="Genomic_DNA"/>
</dbReference>
<proteinExistence type="predicted"/>
<feature type="compositionally biased region" description="Basic and acidic residues" evidence="1">
    <location>
        <begin position="1"/>
        <end position="16"/>
    </location>
</feature>
<protein>
    <submittedName>
        <fullName evidence="2">Uncharacterized protein</fullName>
    </submittedName>
</protein>
<feature type="region of interest" description="Disordered" evidence="1">
    <location>
        <begin position="1"/>
        <end position="21"/>
    </location>
</feature>
<reference evidence="2 3" key="1">
    <citation type="submission" date="2021-06" db="EMBL/GenBank/DDBJ databases">
        <authorList>
            <person name="Palmer J.M."/>
        </authorList>
    </citation>
    <scope>NUCLEOTIDE SEQUENCE [LARGE SCALE GENOMIC DNA]</scope>
    <source>
        <strain evidence="2 3">XC_2019</strain>
        <tissue evidence="2">Muscle</tissue>
    </source>
</reference>
<sequence length="57" mass="6222">VTDDKERLGKRMKSFESPEAGGTTRVLAWAGRWGGLPGCKRSLSCCPWGGNLAQDQR</sequence>
<organism evidence="2 3">
    <name type="scientific">Xenoophorus captivus</name>
    <dbReference type="NCBI Taxonomy" id="1517983"/>
    <lineage>
        <taxon>Eukaryota</taxon>
        <taxon>Metazoa</taxon>
        <taxon>Chordata</taxon>
        <taxon>Craniata</taxon>
        <taxon>Vertebrata</taxon>
        <taxon>Euteleostomi</taxon>
        <taxon>Actinopterygii</taxon>
        <taxon>Neopterygii</taxon>
        <taxon>Teleostei</taxon>
        <taxon>Neoteleostei</taxon>
        <taxon>Acanthomorphata</taxon>
        <taxon>Ovalentaria</taxon>
        <taxon>Atherinomorphae</taxon>
        <taxon>Cyprinodontiformes</taxon>
        <taxon>Goodeidae</taxon>
        <taxon>Xenoophorus</taxon>
    </lineage>
</organism>
<gene>
    <name evidence="2" type="ORF">XENOCAPTIV_021867</name>
</gene>
<comment type="caution">
    <text evidence="2">The sequence shown here is derived from an EMBL/GenBank/DDBJ whole genome shotgun (WGS) entry which is preliminary data.</text>
</comment>
<evidence type="ECO:0000256" key="1">
    <source>
        <dbReference type="SAM" id="MobiDB-lite"/>
    </source>
</evidence>